<proteinExistence type="inferred from homology"/>
<dbReference type="InterPro" id="IPR017082">
    <property type="entry name" value="Ribosomal_mS29_fun"/>
</dbReference>
<evidence type="ECO:0000313" key="8">
    <source>
        <dbReference type="EMBL" id="KAK1769951.1"/>
    </source>
</evidence>
<dbReference type="AlphaFoldDB" id="A0AAJ0C4U0"/>
<dbReference type="GO" id="GO:0005763">
    <property type="term" value="C:mitochondrial small ribosomal subunit"/>
    <property type="evidence" value="ECO:0007669"/>
    <property type="project" value="InterPro"/>
</dbReference>
<dbReference type="RefSeq" id="XP_060286164.1">
    <property type="nucleotide sequence ID" value="XM_060432386.1"/>
</dbReference>
<sequence>MAAPNCLRCLLRPSPAMAIPRRLAPVTISTAPFSSSAATLYASKPASSSMSKHIRAGKKMKLGKFKKKKNIDRGKPPAPGERKAFRKRILLSNNNALSVPGLGELSADAMLDPTKTGRVLAIPNELVDQLRAVEAFKPSQCWGLFRQPSILVRAETTDLAKRMQDSARKQETLRLVITGEKLAGKSTLLLQSMAYGYLNGWIVFNIPEAQELTTACTEYAPIPGTDPVQYSQQSYALKMMQALRKSNERVLSSLKTVHSHPNLVQHFPVGTSLLQLANGAKEADNAWPVFNAVWQELTVQGHGRPPILFALDGLAHVMKISAYRSPAFELIHSHDLAVVRRFVDCLSGAAPLPNGGAAIAATSRGNAPRTPSMELALAQREAERDGTEPPRREPFSRGYDDRVDAALATVQVLRLSSVAKAEARAIMEYWAASGLLRTAVDEPTVSEKWTMGGNGILGEMERAALRTMRL</sequence>
<comment type="similarity">
    <text evidence="2">Belongs to the mitochondrion-specific ribosomal protein mS29 family.</text>
</comment>
<dbReference type="GeneID" id="85315573"/>
<keyword evidence="9" id="KW-1185">Reference proteome</keyword>
<evidence type="ECO:0000256" key="6">
    <source>
        <dbReference type="ARBA" id="ARBA00023274"/>
    </source>
</evidence>
<organism evidence="8 9">
    <name type="scientific">Phialemonium atrogriseum</name>
    <dbReference type="NCBI Taxonomy" id="1093897"/>
    <lineage>
        <taxon>Eukaryota</taxon>
        <taxon>Fungi</taxon>
        <taxon>Dikarya</taxon>
        <taxon>Ascomycota</taxon>
        <taxon>Pezizomycotina</taxon>
        <taxon>Sordariomycetes</taxon>
        <taxon>Sordariomycetidae</taxon>
        <taxon>Cephalothecales</taxon>
        <taxon>Cephalothecaceae</taxon>
        <taxon>Phialemonium</taxon>
    </lineage>
</organism>
<dbReference type="PANTHER" id="PTHR12810:SF0">
    <property type="entry name" value="SMALL RIBOSOMAL SUBUNIT PROTEIN MS29"/>
    <property type="match status" value="1"/>
</dbReference>
<evidence type="ECO:0000256" key="5">
    <source>
        <dbReference type="ARBA" id="ARBA00023128"/>
    </source>
</evidence>
<keyword evidence="5" id="KW-0496">Mitochondrion</keyword>
<dbReference type="PIRSF" id="PIRSF036996">
    <property type="entry name" value="RSM23"/>
    <property type="match status" value="1"/>
</dbReference>
<dbReference type="GO" id="GO:0003735">
    <property type="term" value="F:structural constituent of ribosome"/>
    <property type="evidence" value="ECO:0007669"/>
    <property type="project" value="TreeGrafter"/>
</dbReference>
<keyword evidence="4 8" id="KW-0689">Ribosomal protein</keyword>
<gene>
    <name evidence="8" type="ORF">QBC33DRAFT_609391</name>
</gene>
<dbReference type="Proteomes" id="UP001244011">
    <property type="component" value="Unassembled WGS sequence"/>
</dbReference>
<dbReference type="InterPro" id="IPR019368">
    <property type="entry name" value="Ribosomal_mS29"/>
</dbReference>
<dbReference type="PANTHER" id="PTHR12810">
    <property type="entry name" value="MITOCHONDRIAL 28S RIBOSOMAL PROTEIN S29"/>
    <property type="match status" value="1"/>
</dbReference>
<comment type="caution">
    <text evidence="8">The sequence shown here is derived from an EMBL/GenBank/DDBJ whole genome shotgun (WGS) entry which is preliminary data.</text>
</comment>
<accession>A0AAJ0C4U0</accession>
<evidence type="ECO:0000313" key="9">
    <source>
        <dbReference type="Proteomes" id="UP001244011"/>
    </source>
</evidence>
<evidence type="ECO:0000256" key="1">
    <source>
        <dbReference type="ARBA" id="ARBA00004173"/>
    </source>
</evidence>
<dbReference type="GO" id="GO:0032543">
    <property type="term" value="P:mitochondrial translation"/>
    <property type="evidence" value="ECO:0007669"/>
    <property type="project" value="InterPro"/>
</dbReference>
<evidence type="ECO:0000256" key="2">
    <source>
        <dbReference type="ARBA" id="ARBA00009863"/>
    </source>
</evidence>
<protein>
    <recommendedName>
        <fullName evidence="7">Small ribosomal subunit protein mS29</fullName>
    </recommendedName>
</protein>
<name>A0AAJ0C4U0_9PEZI</name>
<evidence type="ECO:0000256" key="3">
    <source>
        <dbReference type="ARBA" id="ARBA00022946"/>
    </source>
</evidence>
<dbReference type="Pfam" id="PF10236">
    <property type="entry name" value="DAP3"/>
    <property type="match status" value="1"/>
</dbReference>
<reference evidence="8" key="1">
    <citation type="submission" date="2023-06" db="EMBL/GenBank/DDBJ databases">
        <title>Genome-scale phylogeny and comparative genomics of the fungal order Sordariales.</title>
        <authorList>
            <consortium name="Lawrence Berkeley National Laboratory"/>
            <person name="Hensen N."/>
            <person name="Bonometti L."/>
            <person name="Westerberg I."/>
            <person name="Brannstrom I.O."/>
            <person name="Guillou S."/>
            <person name="Cros-Aarteil S."/>
            <person name="Calhoun S."/>
            <person name="Haridas S."/>
            <person name="Kuo A."/>
            <person name="Mondo S."/>
            <person name="Pangilinan J."/>
            <person name="Riley R."/>
            <person name="Labutti K."/>
            <person name="Andreopoulos B."/>
            <person name="Lipzen A."/>
            <person name="Chen C."/>
            <person name="Yanf M."/>
            <person name="Daum C."/>
            <person name="Ng V."/>
            <person name="Clum A."/>
            <person name="Steindorff A."/>
            <person name="Ohm R."/>
            <person name="Martin F."/>
            <person name="Silar P."/>
            <person name="Natvig D."/>
            <person name="Lalanne C."/>
            <person name="Gautier V."/>
            <person name="Ament-Velasquez S.L."/>
            <person name="Kruys A."/>
            <person name="Hutchinson M.I."/>
            <person name="Powell A.J."/>
            <person name="Barry K."/>
            <person name="Miller A.N."/>
            <person name="Grigoriev I.V."/>
            <person name="Debuchy R."/>
            <person name="Gladieux P."/>
            <person name="Thoren M.H."/>
            <person name="Johannesson H."/>
        </authorList>
    </citation>
    <scope>NUCLEOTIDE SEQUENCE</scope>
    <source>
        <strain evidence="8">8032-3</strain>
    </source>
</reference>
<evidence type="ECO:0000256" key="4">
    <source>
        <dbReference type="ARBA" id="ARBA00022980"/>
    </source>
</evidence>
<evidence type="ECO:0000256" key="7">
    <source>
        <dbReference type="ARBA" id="ARBA00035140"/>
    </source>
</evidence>
<keyword evidence="6" id="KW-0687">Ribonucleoprotein</keyword>
<comment type="subcellular location">
    <subcellularLocation>
        <location evidence="1">Mitochondrion</location>
    </subcellularLocation>
</comment>
<dbReference type="EMBL" id="MU839001">
    <property type="protein sequence ID" value="KAK1769951.1"/>
    <property type="molecule type" value="Genomic_DNA"/>
</dbReference>
<keyword evidence="3" id="KW-0809">Transit peptide</keyword>